<gene>
    <name evidence="1" type="ORF">ONT16_07355</name>
</gene>
<dbReference type="Proteomes" id="UP001209344">
    <property type="component" value="Unassembled WGS sequence"/>
</dbReference>
<reference evidence="1" key="1">
    <citation type="submission" date="2022-11" db="EMBL/GenBank/DDBJ databases">
        <title>Genomic repertoires linked with pathogenic potency of arthritogenic Prevotella copri isolated from the gut of rheumatoid arthritis patients.</title>
        <authorList>
            <person name="Nii T."/>
            <person name="Maeda Y."/>
            <person name="Motooka D."/>
            <person name="Naito M."/>
            <person name="Matsumoto Y."/>
            <person name="Ogawa T."/>
            <person name="Oguro-Igashira E."/>
            <person name="Kishikawa T."/>
            <person name="Yamashita M."/>
            <person name="Koizumi S."/>
            <person name="Kurakawa T."/>
            <person name="Okumura R."/>
            <person name="Kayama H."/>
            <person name="Murakami M."/>
            <person name="Sakaguchi T."/>
            <person name="Das B."/>
            <person name="Nakamura S."/>
            <person name="Okada Y."/>
            <person name="Kumanogoh A."/>
            <person name="Takeda K."/>
        </authorList>
    </citation>
    <scope>NUCLEOTIDE SEQUENCE</scope>
    <source>
        <strain evidence="1">F3-75</strain>
    </source>
</reference>
<accession>A0AAP3BBX2</accession>
<evidence type="ECO:0000313" key="2">
    <source>
        <dbReference type="Proteomes" id="UP001209344"/>
    </source>
</evidence>
<name>A0AAP3BBX2_9BACT</name>
<proteinExistence type="predicted"/>
<organism evidence="1 2">
    <name type="scientific">Segatella copri</name>
    <dbReference type="NCBI Taxonomy" id="165179"/>
    <lineage>
        <taxon>Bacteria</taxon>
        <taxon>Pseudomonadati</taxon>
        <taxon>Bacteroidota</taxon>
        <taxon>Bacteroidia</taxon>
        <taxon>Bacteroidales</taxon>
        <taxon>Prevotellaceae</taxon>
        <taxon>Segatella</taxon>
    </lineage>
</organism>
<dbReference type="EMBL" id="JAPDVK010000002">
    <property type="protein sequence ID" value="MCW4128070.1"/>
    <property type="molecule type" value="Genomic_DNA"/>
</dbReference>
<dbReference type="SUPFAM" id="SSF56935">
    <property type="entry name" value="Porins"/>
    <property type="match status" value="1"/>
</dbReference>
<dbReference type="AlphaFoldDB" id="A0AAP3BBX2"/>
<evidence type="ECO:0000313" key="1">
    <source>
        <dbReference type="EMBL" id="MCW4128070.1"/>
    </source>
</evidence>
<sequence length="796" mass="91842">MGEVTVRATRIKFFHKGDTLVYNADAFNLPEGSMLDELIRQMPGARIEANGEIFINDQKIDYLTLNGKQLFKGNNLALLENMPYYTVKSLKVFEQSKEKNRNLNTKTDLKDYVMDVLLKKEYSQNNFGNIEAGVGTNDRWQVRGFDGYMKGSVNASAYANLNNVNQSSVPGSDGSFWDSDSPKSIMNTKKVGVSTIAEKTGGTFYVSTDLAAQWQGVDLDEQKKQISILPQTNINKIFQNLNDSRNSSFSLNNKVTKMGISYFQFQTMVDYGRSKNNDLNKYALFDKDIPSNSSVLQLFDAIDEGGRNAFDYLQNYSINKANNRAHNFRLRENIEMSQALAWGDDLIFHADASYSDNNQKLGENSHITYYLPVNDSIVSYVANDNTKTKSYSYTLEGFYHFNFLNNTSLEIGYRYTQDNESVSRQRTLDDLYDANSYHSNSLSREHKPMVNWEYKKGKWQLIAGFDVRMLSKNMSYSNSSVDTTLTRSYVDLCPRFRLKWQGKNSRIHFFNKLESYRKPSVLNLVETIDSSHPLVMSTGNSRLKKESMYDYQFTYAWHNTERQWDVNFSSQSQFMLNSIIMCSLYDDKNGNSLVIPQNVKGNWASWNRLYVEKELGKSRAWNINNEIVYRKDVTTLMSGHMNEGLQTSKKKRDIIDETARLVFQHKELTLKLNAGFSYNSTRNKLNSVNYDAWDIRYGFNLACRLPWDIKFSGDLTSLTRKGYKLEEINKTRVVSNISLYKTFLKGKITVQCKAYDIFHQLTNFDNGFYEQELTEATYNCIPRYGMISIGYRFGKK</sequence>
<comment type="caution">
    <text evidence="1">The sequence shown here is derived from an EMBL/GenBank/DDBJ whole genome shotgun (WGS) entry which is preliminary data.</text>
</comment>
<protein>
    <submittedName>
        <fullName evidence="1">Outer membrane beta-barrel family protein</fullName>
    </submittedName>
</protein>
<dbReference type="RefSeq" id="WP_264965934.1">
    <property type="nucleotide sequence ID" value="NZ_JAPDVK010000002.1"/>
</dbReference>